<evidence type="ECO:0000256" key="2">
    <source>
        <dbReference type="SAM" id="MobiDB-lite"/>
    </source>
</evidence>
<gene>
    <name evidence="4" type="ORF">C1SCF055_LOCUS30112</name>
</gene>
<feature type="chain" id="PRO_5043271226" evidence="3">
    <location>
        <begin position="21"/>
        <end position="1429"/>
    </location>
</feature>
<feature type="region of interest" description="Disordered" evidence="2">
    <location>
        <begin position="671"/>
        <end position="724"/>
    </location>
</feature>
<feature type="region of interest" description="Disordered" evidence="2">
    <location>
        <begin position="1215"/>
        <end position="1237"/>
    </location>
</feature>
<evidence type="ECO:0000256" key="3">
    <source>
        <dbReference type="SAM" id="SignalP"/>
    </source>
</evidence>
<comment type="caution">
    <text evidence="4">The sequence shown here is derived from an EMBL/GenBank/DDBJ whole genome shotgun (WGS) entry which is preliminary data.</text>
</comment>
<feature type="coiled-coil region" evidence="1">
    <location>
        <begin position="163"/>
        <end position="240"/>
    </location>
</feature>
<accession>A0A9P1D7E7</accession>
<feature type="region of interest" description="Disordered" evidence="2">
    <location>
        <begin position="293"/>
        <end position="319"/>
    </location>
</feature>
<keyword evidence="1" id="KW-0175">Coiled coil</keyword>
<proteinExistence type="predicted"/>
<reference evidence="4" key="1">
    <citation type="submission" date="2022-10" db="EMBL/GenBank/DDBJ databases">
        <authorList>
            <person name="Chen Y."/>
            <person name="Dougan E. K."/>
            <person name="Chan C."/>
            <person name="Rhodes N."/>
            <person name="Thang M."/>
        </authorList>
    </citation>
    <scope>NUCLEOTIDE SEQUENCE</scope>
</reference>
<evidence type="ECO:0000313" key="5">
    <source>
        <dbReference type="EMBL" id="CAL1157695.1"/>
    </source>
</evidence>
<dbReference type="EMBL" id="CAMXCT020003411">
    <property type="protein sequence ID" value="CAL1157695.1"/>
    <property type="molecule type" value="Genomic_DNA"/>
</dbReference>
<keyword evidence="6" id="KW-1185">Reference proteome</keyword>
<feature type="signal peptide" evidence="3">
    <location>
        <begin position="1"/>
        <end position="20"/>
    </location>
</feature>
<dbReference type="EMBL" id="CAMXCT010003411">
    <property type="protein sequence ID" value="CAI4004320.1"/>
    <property type="molecule type" value="Genomic_DNA"/>
</dbReference>
<organism evidence="4">
    <name type="scientific">Cladocopium goreaui</name>
    <dbReference type="NCBI Taxonomy" id="2562237"/>
    <lineage>
        <taxon>Eukaryota</taxon>
        <taxon>Sar</taxon>
        <taxon>Alveolata</taxon>
        <taxon>Dinophyceae</taxon>
        <taxon>Suessiales</taxon>
        <taxon>Symbiodiniaceae</taxon>
        <taxon>Cladocopium</taxon>
    </lineage>
</organism>
<evidence type="ECO:0000313" key="6">
    <source>
        <dbReference type="Proteomes" id="UP001152797"/>
    </source>
</evidence>
<feature type="non-terminal residue" evidence="4">
    <location>
        <position position="1"/>
    </location>
</feature>
<sequence length="1429" mass="162464">LLNWPSPGSALLVVASTTFAALRQQTPWRNPGAARDAGKSSVANILIAPIAEVGIGMEPKPKPILNEIEVDQPRLHDKVVEDAGRKTRPGPPYASMTLPPPWKPDGAPSKETASASSAMAAAQAELVKEIREAYTDVKDMPDNIRRVMEKHDPNSGRQLTASMNKTTKDLEKARDNLRKLSEAKSKHRTQWMNHMKNLMETLSKQVEAFETQQKSYDDKLKSTQRDIQVTRRELRRLTAQAAADHTTEVTEPLLEEDEQADNVVDVEEDALRNQVRDLLDKCLGQADKSKVVEIDTDEENMDTSTERGNKRPRSSDADTSVEAYDCNEGSCAASWTCGYMPWPLHPRTYNNDPCVQPFMAIHNAYCLAQQCGTWTPYRHDGPDEAPLTSCFGPSPALTFSVKKTGVSRTVNFSSTIDFFRINEDEVGNAIRYTSVTSRMCSRACITLLMIMYAQHENGSKMNFTHGKHLMIMLMCLLNNQLISKTLHSLCISKESLIPEHKKGTSRLPEDFTTWNEILTSAWRESLEPHEAVRFFTVEPEPPIAEWEEHDAQILLVQAPQHFERAVLFTSLYHAREQIAIQRIARFHPSDIRLADCIENAEVPMQVRHRLIHCYYGWRPILDIPHPAIDINDGAAIVLHVRPEPDSPCQQQQYPFDFLWEEDAYVPQHAIRHETRPRSRSPRRHQHGDDDETSLMARQPRQIPRDEEYGDEETESSASASTYDSNEPSDFFHIFQLQAPMYAARVRMDSWPLAYSQIRHVLGLDRHEIQYIHIASFRPADLYASGTLVAVVQRAHDLLPGDHRRIVLIDIVFHEHEAALTTTHRYATLVRKDLTRRILLEELKLQEFCKQVKQQCIVQVNGKHIPLSSHTLFEVQHADYVRIDLPPHPKRTLPSRAIARCLRDGIQISEGQRQYDNGETDFEWETVQIEREDDQEDVQMLQVQWDRRLTAEQVAHTQRPDPMPTQLNLDSLIPAPQQSCIEFAAVQWLGIELNNLSLDLIAEWPEDLQLQEVQSWVDDTIDLGGARIDHQAAMCRCTFTTLEKKIPYQFRTKQLKPSRQAIAAQLRDPSSADFLHKALSNSEWHVGPHQSADHLAECTQKALNHLIPRTQRWRRKTHVDAATWTLVEEKKQLFRQLKSMKKVRSNTILATVLKSWRSLKTSSTQMQPQSCHHSITEWMKMIDHAIAITTSQLKAKAKMTTAAIRKAGPPCETWTAARHQQQVDSEGNDRRGPRPVRSAQDPWGLAMMSCSELEQVFVGNILLLKGLVLACLVTFTGGATFLEHPSMPFQEEYASIWRLGLTCMLHRPPHGPFRRVSAEQWRYGSCGVKPTMFLYSNSNLPQALAECAIPGATRPTQHLIGQNPDGTFRTAQTKEYPAQLNQAFAQAIFRAMQSWHMAPNEADAESYGAELAKVAACTEHNDMCPDYQPR</sequence>
<feature type="non-terminal residue" evidence="4">
    <location>
        <position position="1429"/>
    </location>
</feature>
<feature type="region of interest" description="Disordered" evidence="2">
    <location>
        <begin position="240"/>
        <end position="261"/>
    </location>
</feature>
<dbReference type="EMBL" id="CAMXCT030003411">
    <property type="protein sequence ID" value="CAL4791632.1"/>
    <property type="molecule type" value="Genomic_DNA"/>
</dbReference>
<feature type="region of interest" description="Disordered" evidence="2">
    <location>
        <begin position="82"/>
        <end position="120"/>
    </location>
</feature>
<reference evidence="5" key="2">
    <citation type="submission" date="2024-04" db="EMBL/GenBank/DDBJ databases">
        <authorList>
            <person name="Chen Y."/>
            <person name="Shah S."/>
            <person name="Dougan E. K."/>
            <person name="Thang M."/>
            <person name="Chan C."/>
        </authorList>
    </citation>
    <scope>NUCLEOTIDE SEQUENCE [LARGE SCALE GENOMIC DNA]</scope>
</reference>
<evidence type="ECO:0000313" key="4">
    <source>
        <dbReference type="EMBL" id="CAI4004320.1"/>
    </source>
</evidence>
<evidence type="ECO:0000256" key="1">
    <source>
        <dbReference type="SAM" id="Coils"/>
    </source>
</evidence>
<dbReference type="Proteomes" id="UP001152797">
    <property type="component" value="Unassembled WGS sequence"/>
</dbReference>
<protein>
    <submittedName>
        <fullName evidence="4">Uncharacterized protein</fullName>
    </submittedName>
</protein>
<name>A0A9P1D7E7_9DINO</name>
<feature type="compositionally biased region" description="Basic and acidic residues" evidence="2">
    <location>
        <begin position="304"/>
        <end position="316"/>
    </location>
</feature>
<keyword evidence="3" id="KW-0732">Signal</keyword>